<dbReference type="Pfam" id="PF03055">
    <property type="entry name" value="RPE65"/>
    <property type="match status" value="1"/>
</dbReference>
<evidence type="ECO:0000256" key="13">
    <source>
        <dbReference type="ARBA" id="ARBA00039007"/>
    </source>
</evidence>
<evidence type="ECO:0000256" key="12">
    <source>
        <dbReference type="ARBA" id="ARBA00036784"/>
    </source>
</evidence>
<dbReference type="GO" id="GO:0016121">
    <property type="term" value="P:carotene catabolic process"/>
    <property type="evidence" value="ECO:0007669"/>
    <property type="project" value="TreeGrafter"/>
</dbReference>
<evidence type="ECO:0000313" key="16">
    <source>
        <dbReference type="EMBL" id="KAK2638544.1"/>
    </source>
</evidence>
<feature type="binding site" evidence="15">
    <location>
        <position position="561"/>
    </location>
    <ligand>
        <name>Fe cation</name>
        <dbReference type="ChEBI" id="CHEBI:24875"/>
        <note>catalytic</note>
    </ligand>
</feature>
<gene>
    <name evidence="16" type="ORF">Ddye_026339</name>
</gene>
<comment type="catalytic activity">
    <reaction evidence="14">
        <text>a 9-cis-epoxycarotenoid + O2 = a 12'-apo-carotenal + 2-cis,4-trans-xanthoxin</text>
        <dbReference type="Rhea" id="RHEA:23328"/>
        <dbReference type="ChEBI" id="CHEBI:15379"/>
        <dbReference type="ChEBI" id="CHEBI:32304"/>
        <dbReference type="ChEBI" id="CHEBI:51972"/>
        <dbReference type="ChEBI" id="CHEBI:51973"/>
        <dbReference type="EC" id="1.13.11.51"/>
    </reaction>
</comment>
<evidence type="ECO:0000256" key="2">
    <source>
        <dbReference type="ARBA" id="ARBA00006787"/>
    </source>
</evidence>
<keyword evidence="3" id="KW-0150">Chloroplast</keyword>
<keyword evidence="17" id="KW-1185">Reference proteome</keyword>
<dbReference type="Proteomes" id="UP001280121">
    <property type="component" value="Unassembled WGS sequence"/>
</dbReference>
<evidence type="ECO:0000256" key="6">
    <source>
        <dbReference type="ARBA" id="ARBA00022865"/>
    </source>
</evidence>
<dbReference type="GO" id="GO:0009688">
    <property type="term" value="P:abscisic acid biosynthetic process"/>
    <property type="evidence" value="ECO:0007669"/>
    <property type="project" value="UniProtKB-KW"/>
</dbReference>
<dbReference type="EMBL" id="JANJYI010000008">
    <property type="protein sequence ID" value="KAK2638544.1"/>
    <property type="molecule type" value="Genomic_DNA"/>
</dbReference>
<evidence type="ECO:0000256" key="10">
    <source>
        <dbReference type="ARBA" id="ARBA00023004"/>
    </source>
</evidence>
<comment type="subcellular location">
    <subcellularLocation>
        <location evidence="1">Plastid</location>
        <location evidence="1">Chloroplast</location>
    </subcellularLocation>
</comment>
<keyword evidence="5 15" id="KW-0479">Metal-binding</keyword>
<comment type="cofactor">
    <cofactor evidence="15">
        <name>Fe(2+)</name>
        <dbReference type="ChEBI" id="CHEBI:29033"/>
    </cofactor>
    <text evidence="15">Binds 1 Fe(2+) ion per subunit.</text>
</comment>
<comment type="catalytic activity">
    <reaction evidence="12">
        <text>9'-cis-neoxanthin + O2 = (3S,5R,6R)-3,5-dihydroxy-6,7-didehydro-5,6-dihydro-12'-apo-beta-caroten-12'-al + 2-cis,4-trans-xanthoxin</text>
        <dbReference type="Rhea" id="RHEA:19677"/>
        <dbReference type="ChEBI" id="CHEBI:15379"/>
        <dbReference type="ChEBI" id="CHEBI:32304"/>
        <dbReference type="ChEBI" id="CHEBI:34596"/>
        <dbReference type="ChEBI" id="CHEBI:35306"/>
        <dbReference type="EC" id="1.13.11.51"/>
    </reaction>
</comment>
<dbReference type="PANTHER" id="PTHR10543">
    <property type="entry name" value="BETA-CAROTENE DIOXYGENASE"/>
    <property type="match status" value="1"/>
</dbReference>
<sequence>MAASPAATTTSTWIKPQFQQPSLNSSSYSISIKKPNSNITCSVLHYPCKKYPKHNSNAQHLNLLQKAAALALDAVENALVSQERQQPLPKTADPRVQISGNFAPVPEKPVCQQLLVTGKVPESIQGFYVRNGANPLHEPVAGHHFFDGDGMVHGVGFQKGSVSYACRFTETNRFVQERKLGRPIFPKAIGELHGHFGIARLLLFYSRGLFGLVDPNRGTGVANAGLVYFNNHLLAMSEDDLPYHVRITPSGDLQTVGRYDFDSQLDSTMIAHPKIDPVSGELFALSYDVIKKPYLKYFRFSPDGNKSPDVEIPLDQPTMMHDFAITENFVVVPDQQVVFKLPEMIRGGSPVIYDNNKISRFGVFDKNASDASKIKWIEVEDCFCFHLWNAWEEPETDEVVVIGSCMTPPDSIFNECDESLESVLSEIRLNLKTGKSTRRPIICEPEQVNLEAGMVNRNMLGRKTQFAYLALAEPWPKVSGFAKVDLSTGEVNKYIYGEQKYGGEPLFLPRDTNSEKEDDGYILAFVHDEKDWKSELQIVNAMTLELEATVHLPSRVPYGFHGAFISAEDLEKQA</sequence>
<dbReference type="GO" id="GO:0045549">
    <property type="term" value="F:9-cis-epoxycarotenoid dioxygenase activity"/>
    <property type="evidence" value="ECO:0007669"/>
    <property type="project" value="UniProtKB-EC"/>
</dbReference>
<accession>A0AAD9TLZ9</accession>
<comment type="caution">
    <text evidence="16">The sequence shown here is derived from an EMBL/GenBank/DDBJ whole genome shotgun (WGS) entry which is preliminary data.</text>
</comment>
<evidence type="ECO:0000256" key="1">
    <source>
        <dbReference type="ARBA" id="ARBA00004229"/>
    </source>
</evidence>
<feature type="binding site" evidence="15">
    <location>
        <position position="272"/>
    </location>
    <ligand>
        <name>Fe cation</name>
        <dbReference type="ChEBI" id="CHEBI:24875"/>
        <note>catalytic</note>
    </ligand>
</feature>
<evidence type="ECO:0000256" key="14">
    <source>
        <dbReference type="ARBA" id="ARBA00048369"/>
    </source>
</evidence>
<dbReference type="InterPro" id="IPR004294">
    <property type="entry name" value="Carotenoid_Oase"/>
</dbReference>
<evidence type="ECO:0000313" key="17">
    <source>
        <dbReference type="Proteomes" id="UP001280121"/>
    </source>
</evidence>
<evidence type="ECO:0000256" key="11">
    <source>
        <dbReference type="ARBA" id="ARBA00035929"/>
    </source>
</evidence>
<name>A0AAD9TLZ9_9ROSI</name>
<proteinExistence type="inferred from homology"/>
<evidence type="ECO:0000256" key="3">
    <source>
        <dbReference type="ARBA" id="ARBA00022528"/>
    </source>
</evidence>
<dbReference type="EC" id="1.13.11.51" evidence="13"/>
<evidence type="ECO:0000256" key="4">
    <source>
        <dbReference type="ARBA" id="ARBA00022640"/>
    </source>
</evidence>
<dbReference type="AlphaFoldDB" id="A0AAD9TLZ9"/>
<evidence type="ECO:0000256" key="9">
    <source>
        <dbReference type="ARBA" id="ARBA00023002"/>
    </source>
</evidence>
<evidence type="ECO:0000256" key="7">
    <source>
        <dbReference type="ARBA" id="ARBA00022946"/>
    </source>
</evidence>
<dbReference type="PANTHER" id="PTHR10543:SF26">
    <property type="entry name" value="9-CIS-EPOXYCAROTENOID DIOXYGENASE NCED3, CHLOROPLASTIC"/>
    <property type="match status" value="1"/>
</dbReference>
<evidence type="ECO:0000256" key="5">
    <source>
        <dbReference type="ARBA" id="ARBA00022723"/>
    </source>
</evidence>
<dbReference type="GO" id="GO:0009570">
    <property type="term" value="C:chloroplast stroma"/>
    <property type="evidence" value="ECO:0007669"/>
    <property type="project" value="TreeGrafter"/>
</dbReference>
<keyword evidence="6" id="KW-0937">Abscisic acid biosynthesis</keyword>
<keyword evidence="4" id="KW-0934">Plastid</keyword>
<evidence type="ECO:0000256" key="15">
    <source>
        <dbReference type="PIRSR" id="PIRSR604294-1"/>
    </source>
</evidence>
<keyword evidence="10 15" id="KW-0408">Iron</keyword>
<keyword evidence="8" id="KW-0223">Dioxygenase</keyword>
<reference evidence="16" key="1">
    <citation type="journal article" date="2023" name="Plant J.">
        <title>Genome sequences and population genomics provide insights into the demographic history, inbreeding, and mutation load of two 'living fossil' tree species of Dipteronia.</title>
        <authorList>
            <person name="Feng Y."/>
            <person name="Comes H.P."/>
            <person name="Chen J."/>
            <person name="Zhu S."/>
            <person name="Lu R."/>
            <person name="Zhang X."/>
            <person name="Li P."/>
            <person name="Qiu J."/>
            <person name="Olsen K.M."/>
            <person name="Qiu Y."/>
        </authorList>
    </citation>
    <scope>NUCLEOTIDE SEQUENCE</scope>
    <source>
        <strain evidence="16">KIB01</strain>
    </source>
</reference>
<protein>
    <recommendedName>
        <fullName evidence="13">9-cis-epoxycarotenoid dioxygenase</fullName>
        <ecNumber evidence="13">1.13.11.51</ecNumber>
    </recommendedName>
</protein>
<evidence type="ECO:0000256" key="8">
    <source>
        <dbReference type="ARBA" id="ARBA00022964"/>
    </source>
</evidence>
<feature type="binding site" evidence="15">
    <location>
        <position position="321"/>
    </location>
    <ligand>
        <name>Fe cation</name>
        <dbReference type="ChEBI" id="CHEBI:24875"/>
        <note>catalytic</note>
    </ligand>
</feature>
<dbReference type="GO" id="GO:0046872">
    <property type="term" value="F:metal ion binding"/>
    <property type="evidence" value="ECO:0007669"/>
    <property type="project" value="UniProtKB-KW"/>
</dbReference>
<feature type="binding site" evidence="15">
    <location>
        <position position="386"/>
    </location>
    <ligand>
        <name>Fe cation</name>
        <dbReference type="ChEBI" id="CHEBI:24875"/>
        <note>catalytic</note>
    </ligand>
</feature>
<comment type="similarity">
    <text evidence="2">Belongs to the carotenoid oxygenase family.</text>
</comment>
<comment type="catalytic activity">
    <reaction evidence="11">
        <text>9-cis-violaxanthin + O2 = (3S,5R,6S)-5,6-epoxy-3-hydroxy-5,6-dihydro-12'-apo-beta-caroten-12'-al + 2-cis,4-trans-xanthoxin</text>
        <dbReference type="Rhea" id="RHEA:16541"/>
        <dbReference type="ChEBI" id="CHEBI:15379"/>
        <dbReference type="ChEBI" id="CHEBI:32304"/>
        <dbReference type="ChEBI" id="CHEBI:34597"/>
        <dbReference type="ChEBI" id="CHEBI:35305"/>
        <dbReference type="EC" id="1.13.11.51"/>
    </reaction>
</comment>
<keyword evidence="7" id="KW-0809">Transit peptide</keyword>
<organism evidence="16 17">
    <name type="scientific">Dipteronia dyeriana</name>
    <dbReference type="NCBI Taxonomy" id="168575"/>
    <lineage>
        <taxon>Eukaryota</taxon>
        <taxon>Viridiplantae</taxon>
        <taxon>Streptophyta</taxon>
        <taxon>Embryophyta</taxon>
        <taxon>Tracheophyta</taxon>
        <taxon>Spermatophyta</taxon>
        <taxon>Magnoliopsida</taxon>
        <taxon>eudicotyledons</taxon>
        <taxon>Gunneridae</taxon>
        <taxon>Pentapetalae</taxon>
        <taxon>rosids</taxon>
        <taxon>malvids</taxon>
        <taxon>Sapindales</taxon>
        <taxon>Sapindaceae</taxon>
        <taxon>Hippocastanoideae</taxon>
        <taxon>Acereae</taxon>
        <taxon>Dipteronia</taxon>
    </lineage>
</organism>
<keyword evidence="9" id="KW-0560">Oxidoreductase</keyword>